<evidence type="ECO:0000313" key="3">
    <source>
        <dbReference type="Proteomes" id="UP001307889"/>
    </source>
</evidence>
<evidence type="ECO:0000256" key="1">
    <source>
        <dbReference type="SAM" id="MobiDB-lite"/>
    </source>
</evidence>
<feature type="compositionally biased region" description="Basic and acidic residues" evidence="1">
    <location>
        <begin position="1"/>
        <end position="14"/>
    </location>
</feature>
<organism evidence="2 3">
    <name type="scientific">Nesidiocoris tenuis</name>
    <dbReference type="NCBI Taxonomy" id="355587"/>
    <lineage>
        <taxon>Eukaryota</taxon>
        <taxon>Metazoa</taxon>
        <taxon>Ecdysozoa</taxon>
        <taxon>Arthropoda</taxon>
        <taxon>Hexapoda</taxon>
        <taxon>Insecta</taxon>
        <taxon>Pterygota</taxon>
        <taxon>Neoptera</taxon>
        <taxon>Paraneoptera</taxon>
        <taxon>Hemiptera</taxon>
        <taxon>Heteroptera</taxon>
        <taxon>Panheteroptera</taxon>
        <taxon>Cimicomorpha</taxon>
        <taxon>Miridae</taxon>
        <taxon>Dicyphina</taxon>
        <taxon>Nesidiocoris</taxon>
    </lineage>
</organism>
<feature type="region of interest" description="Disordered" evidence="1">
    <location>
        <begin position="1"/>
        <end position="64"/>
    </location>
</feature>
<gene>
    <name evidence="2" type="ORF">NTJ_01277</name>
</gene>
<dbReference type="Proteomes" id="UP001307889">
    <property type="component" value="Chromosome 1"/>
</dbReference>
<dbReference type="EMBL" id="AP028909">
    <property type="protein sequence ID" value="BES88471.1"/>
    <property type="molecule type" value="Genomic_DNA"/>
</dbReference>
<sequence length="94" mass="10328">MLEREVYRRGRDVAVGRQSSSQPGTPTVAAHENGTSDTNRAANFGEVGSLHSSESPGPRTRSPRTAQLSALYPSRFCCFKKRNQQSKTGENAFR</sequence>
<proteinExistence type="predicted"/>
<keyword evidence="3" id="KW-1185">Reference proteome</keyword>
<protein>
    <submittedName>
        <fullName evidence="2">Uncharacterized protein</fullName>
    </submittedName>
</protein>
<reference evidence="2 3" key="1">
    <citation type="submission" date="2023-09" db="EMBL/GenBank/DDBJ databases">
        <title>Nesidiocoris tenuis whole genome shotgun sequence.</title>
        <authorList>
            <person name="Shibata T."/>
            <person name="Shimoda M."/>
            <person name="Kobayashi T."/>
            <person name="Uehara T."/>
        </authorList>
    </citation>
    <scope>NUCLEOTIDE SEQUENCE [LARGE SCALE GENOMIC DNA]</scope>
    <source>
        <strain evidence="2 3">Japan</strain>
    </source>
</reference>
<accession>A0ABN7ACB8</accession>
<name>A0ABN7ACB8_9HEMI</name>
<evidence type="ECO:0000313" key="2">
    <source>
        <dbReference type="EMBL" id="BES88471.1"/>
    </source>
</evidence>